<dbReference type="Gene3D" id="3.40.630.10">
    <property type="entry name" value="Zn peptidases"/>
    <property type="match status" value="1"/>
</dbReference>
<evidence type="ECO:0000256" key="7">
    <source>
        <dbReference type="PROSITE-ProRule" id="PRU01379"/>
    </source>
</evidence>
<feature type="chain" id="PRO_5045053494" evidence="8">
    <location>
        <begin position="19"/>
        <end position="958"/>
    </location>
</feature>
<dbReference type="EMBL" id="JAPCID010000002">
    <property type="protein sequence ID" value="MDA0136181.1"/>
    <property type="molecule type" value="Genomic_DNA"/>
</dbReference>
<evidence type="ECO:0000313" key="10">
    <source>
        <dbReference type="EMBL" id="MDA0136181.1"/>
    </source>
</evidence>
<feature type="active site" description="Proton donor/acceptor" evidence="7">
    <location>
        <position position="661"/>
    </location>
</feature>
<dbReference type="InterPro" id="IPR000834">
    <property type="entry name" value="Peptidase_M14"/>
</dbReference>
<dbReference type="PANTHER" id="PTHR11705">
    <property type="entry name" value="PROTEASE FAMILY M14 CARBOXYPEPTIDASE A,B"/>
    <property type="match status" value="1"/>
</dbReference>
<protein>
    <submittedName>
        <fullName evidence="10">M14 family metallopeptidase</fullName>
    </submittedName>
</protein>
<evidence type="ECO:0000256" key="8">
    <source>
        <dbReference type="SAM" id="SignalP"/>
    </source>
</evidence>
<evidence type="ECO:0000256" key="4">
    <source>
        <dbReference type="ARBA" id="ARBA00022801"/>
    </source>
</evidence>
<keyword evidence="3" id="KW-0645">Protease</keyword>
<evidence type="ECO:0000256" key="1">
    <source>
        <dbReference type="ARBA" id="ARBA00001947"/>
    </source>
</evidence>
<organism evidence="10 11">
    <name type="scientific">Solirubrobacter deserti</name>
    <dbReference type="NCBI Taxonomy" id="2282478"/>
    <lineage>
        <taxon>Bacteria</taxon>
        <taxon>Bacillati</taxon>
        <taxon>Actinomycetota</taxon>
        <taxon>Thermoleophilia</taxon>
        <taxon>Solirubrobacterales</taxon>
        <taxon>Solirubrobacteraceae</taxon>
        <taxon>Solirubrobacter</taxon>
    </lineage>
</organism>
<evidence type="ECO:0000259" key="9">
    <source>
        <dbReference type="PROSITE" id="PS52035"/>
    </source>
</evidence>
<keyword evidence="11" id="KW-1185">Reference proteome</keyword>
<sequence>MLAAVSAGVLTASAPAFASGTDDGTVRVKLTGAAMLAEAQERGFDLDHGLERVPDGIEAKMHLSKAQELELLAMGGEILEPGEEFQWGLSKARIVAADALPRPAAPTVRIVRADYFSTKGQGFLYVEARTTKGKENLPGGDPENPQPLVTMTLESDSGPGTAFATPRAMNRFMDSGEYMFHRNRIPVDKRPDQIRVTATLPGPGGTTVTDGQAVGKVSDWLDEVTPLTAAPGYKYDFVDGYKHPQQLYARFEEMAQQYPEIAEIVRMPNQTNGYQRKAQATIGPAPTNPMTPAQSTVVVSSAAWGHEGGNGISVEMVERPGANLPLSVTVEGKAVKVHLAKDSGGALASTAKQVADAIEAGSQGLIDRAHPYRANEGTGIVPATTVPIVLTDFLSQKRNGAPAGEVPRGPYTIRALRIGKHRDGSKPGVLIQASDHAREWVPMTITLEAAERLVRNYATDPATRDIIDNTDIFLIPVNNPDGANYSFYNFASQRKNMTNHCPDAAADPGNRNAWGVDLNRNYRVGSGFDGYDGASDSCTSGNYMGPAELSEPESKNSVWLVEQYRNIKFMMSVHSNGGQLFWQPGAYIAEGRITTPRPPLGHESFYWQSAERILSHVRATPRQTVVQTEDVGGSSDVLYSSAGNVREDMYFNYGIFSFGWEVGGSVYDPNTKRFVDGSFQPPWPDSPLISGHGETLEYANGIMEMFRVAADWGRDKAPATSTLTPSARQFDSPTAVRFDTNEPATIYYTTDGTAPTLQSTRYKQTEFREPGEELWVDKTTTFKWFSVDAAGNVEPAGYDPNNPATANSYRSETINIGEGGTVGGTVPATLSLSLAGTATFDPFVPGVAEDYEASVNTNVISTAGNATLSVADPSSTHTGKLVNGAFALPEPLQVMATGGPAFANVGGAAAPTNVLTYDAPVSNAKPTITFKQAIKANDALRTGTYSKTLTFTLSTTNP</sequence>
<comment type="caution">
    <text evidence="10">The sequence shown here is derived from an EMBL/GenBank/DDBJ whole genome shotgun (WGS) entry which is preliminary data.</text>
</comment>
<comment type="similarity">
    <text evidence="2 7">Belongs to the peptidase M14 family.</text>
</comment>
<dbReference type="RefSeq" id="WP_270006150.1">
    <property type="nucleotide sequence ID" value="NZ_JAPCID010000002.1"/>
</dbReference>
<keyword evidence="6" id="KW-0482">Metalloprotease</keyword>
<evidence type="ECO:0000256" key="2">
    <source>
        <dbReference type="ARBA" id="ARBA00005988"/>
    </source>
</evidence>
<accession>A0ABT4RCC8</accession>
<gene>
    <name evidence="10" type="ORF">OJ962_01630</name>
</gene>
<keyword evidence="8" id="KW-0732">Signal</keyword>
<feature type="signal peptide" evidence="8">
    <location>
        <begin position="1"/>
        <end position="18"/>
    </location>
</feature>
<dbReference type="InterPro" id="IPR059177">
    <property type="entry name" value="GH29D-like_dom"/>
</dbReference>
<keyword evidence="4" id="KW-0378">Hydrolase</keyword>
<dbReference type="PROSITE" id="PS52035">
    <property type="entry name" value="PEPTIDASE_M14"/>
    <property type="match status" value="1"/>
</dbReference>
<proteinExistence type="inferred from homology"/>
<dbReference type="Pfam" id="PF00246">
    <property type="entry name" value="Peptidase_M14"/>
    <property type="match status" value="1"/>
</dbReference>
<reference evidence="10" key="1">
    <citation type="submission" date="2022-10" db="EMBL/GenBank/DDBJ databases">
        <title>The WGS of Solirubrobacter sp. CPCC 204708.</title>
        <authorList>
            <person name="Jiang Z."/>
        </authorList>
    </citation>
    <scope>NUCLEOTIDE SEQUENCE</scope>
    <source>
        <strain evidence="10">CPCC 204708</strain>
    </source>
</reference>
<dbReference type="PANTHER" id="PTHR11705:SF143">
    <property type="entry name" value="SLL0236 PROTEIN"/>
    <property type="match status" value="1"/>
</dbReference>
<feature type="domain" description="Peptidase M14" evidence="9">
    <location>
        <begin position="370"/>
        <end position="706"/>
    </location>
</feature>
<dbReference type="Proteomes" id="UP001147700">
    <property type="component" value="Unassembled WGS sequence"/>
</dbReference>
<keyword evidence="5" id="KW-0862">Zinc</keyword>
<dbReference type="SMART" id="SM00631">
    <property type="entry name" value="Zn_pept"/>
    <property type="match status" value="1"/>
</dbReference>
<evidence type="ECO:0000256" key="3">
    <source>
        <dbReference type="ARBA" id="ARBA00022670"/>
    </source>
</evidence>
<dbReference type="Pfam" id="PF13290">
    <property type="entry name" value="CHB_HEX_C_1"/>
    <property type="match status" value="1"/>
</dbReference>
<name>A0ABT4RCC8_9ACTN</name>
<dbReference type="SUPFAM" id="SSF53187">
    <property type="entry name" value="Zn-dependent exopeptidases"/>
    <property type="match status" value="1"/>
</dbReference>
<comment type="cofactor">
    <cofactor evidence="1">
        <name>Zn(2+)</name>
        <dbReference type="ChEBI" id="CHEBI:29105"/>
    </cofactor>
</comment>
<evidence type="ECO:0000256" key="6">
    <source>
        <dbReference type="ARBA" id="ARBA00023049"/>
    </source>
</evidence>
<evidence type="ECO:0000313" key="11">
    <source>
        <dbReference type="Proteomes" id="UP001147700"/>
    </source>
</evidence>
<evidence type="ECO:0000256" key="5">
    <source>
        <dbReference type="ARBA" id="ARBA00022833"/>
    </source>
</evidence>